<evidence type="ECO:0000256" key="8">
    <source>
        <dbReference type="ARBA" id="ARBA00022989"/>
    </source>
</evidence>
<evidence type="ECO:0000256" key="11">
    <source>
        <dbReference type="SAM" id="Phobius"/>
    </source>
</evidence>
<feature type="transmembrane region" description="Helical" evidence="11">
    <location>
        <begin position="172"/>
        <end position="192"/>
    </location>
</feature>
<accession>A0A4S2N797</accession>
<protein>
    <recommendedName>
        <fullName evidence="3">dolichol kinase</fullName>
        <ecNumber evidence="3">2.7.1.108</ecNumber>
    </recommendedName>
</protein>
<feature type="transmembrane region" description="Helical" evidence="11">
    <location>
        <begin position="506"/>
        <end position="524"/>
    </location>
</feature>
<dbReference type="EC" id="2.7.1.108" evidence="3"/>
<dbReference type="InParanoid" id="A0A4S2N797"/>
<keyword evidence="5 11" id="KW-0812">Transmembrane</keyword>
<feature type="region of interest" description="Disordered" evidence="10">
    <location>
        <begin position="1"/>
        <end position="100"/>
    </location>
</feature>
<keyword evidence="6" id="KW-0418">Kinase</keyword>
<evidence type="ECO:0000313" key="13">
    <source>
        <dbReference type="Proteomes" id="UP000298138"/>
    </source>
</evidence>
<dbReference type="GO" id="GO:0043048">
    <property type="term" value="P:dolichyl monophosphate biosynthetic process"/>
    <property type="evidence" value="ECO:0007669"/>
    <property type="project" value="TreeGrafter"/>
</dbReference>
<evidence type="ECO:0000256" key="3">
    <source>
        <dbReference type="ARBA" id="ARBA00012132"/>
    </source>
</evidence>
<organism evidence="12 13">
    <name type="scientific">Ascodesmis nigricans</name>
    <dbReference type="NCBI Taxonomy" id="341454"/>
    <lineage>
        <taxon>Eukaryota</taxon>
        <taxon>Fungi</taxon>
        <taxon>Dikarya</taxon>
        <taxon>Ascomycota</taxon>
        <taxon>Pezizomycotina</taxon>
        <taxon>Pezizomycetes</taxon>
        <taxon>Pezizales</taxon>
        <taxon>Ascodesmidaceae</taxon>
        <taxon>Ascodesmis</taxon>
    </lineage>
</organism>
<feature type="transmembrane region" description="Helical" evidence="11">
    <location>
        <begin position="430"/>
        <end position="452"/>
    </location>
</feature>
<evidence type="ECO:0000256" key="7">
    <source>
        <dbReference type="ARBA" id="ARBA00022824"/>
    </source>
</evidence>
<keyword evidence="7" id="KW-0256">Endoplasmic reticulum</keyword>
<evidence type="ECO:0000256" key="1">
    <source>
        <dbReference type="ARBA" id="ARBA00004477"/>
    </source>
</evidence>
<evidence type="ECO:0000313" key="12">
    <source>
        <dbReference type="EMBL" id="TGZ85004.1"/>
    </source>
</evidence>
<dbReference type="GO" id="GO:0004168">
    <property type="term" value="F:dolichol kinase activity"/>
    <property type="evidence" value="ECO:0007669"/>
    <property type="project" value="UniProtKB-EC"/>
</dbReference>
<dbReference type="PANTHER" id="PTHR13205">
    <property type="entry name" value="TRANSMEMBRANE PROTEIN 15-RELATED"/>
    <property type="match status" value="1"/>
</dbReference>
<evidence type="ECO:0000256" key="5">
    <source>
        <dbReference type="ARBA" id="ARBA00022692"/>
    </source>
</evidence>
<dbReference type="OrthoDB" id="377083at2759"/>
<dbReference type="AlphaFoldDB" id="A0A4S2N797"/>
<feature type="transmembrane region" description="Helical" evidence="11">
    <location>
        <begin position="284"/>
        <end position="304"/>
    </location>
</feature>
<reference evidence="12 13" key="1">
    <citation type="submission" date="2019-04" db="EMBL/GenBank/DDBJ databases">
        <title>Comparative genomics and transcriptomics to analyze fruiting body development in filamentous ascomycetes.</title>
        <authorList>
            <consortium name="DOE Joint Genome Institute"/>
            <person name="Lutkenhaus R."/>
            <person name="Traeger S."/>
            <person name="Breuer J."/>
            <person name="Kuo A."/>
            <person name="Lipzen A."/>
            <person name="Pangilinan J."/>
            <person name="Dilworth D."/>
            <person name="Sandor L."/>
            <person name="Poggeler S."/>
            <person name="Barry K."/>
            <person name="Grigoriev I.V."/>
            <person name="Nowrousian M."/>
        </authorList>
    </citation>
    <scope>NUCLEOTIDE SEQUENCE [LARGE SCALE GENOMIC DNA]</scope>
    <source>
        <strain evidence="12 13">CBS 389.68</strain>
    </source>
</reference>
<keyword evidence="9 11" id="KW-0472">Membrane</keyword>
<dbReference type="EMBL" id="ML220112">
    <property type="protein sequence ID" value="TGZ85004.1"/>
    <property type="molecule type" value="Genomic_DNA"/>
</dbReference>
<comment type="similarity">
    <text evidence="2">Belongs to the polyprenol kinase family.</text>
</comment>
<feature type="transmembrane region" description="Helical" evidence="11">
    <location>
        <begin position="140"/>
        <end position="156"/>
    </location>
</feature>
<name>A0A4S2N797_9PEZI</name>
<dbReference type="GO" id="GO:0005789">
    <property type="term" value="C:endoplasmic reticulum membrane"/>
    <property type="evidence" value="ECO:0007669"/>
    <property type="project" value="UniProtKB-SubCell"/>
</dbReference>
<keyword evidence="8 11" id="KW-1133">Transmembrane helix</keyword>
<evidence type="ECO:0000256" key="10">
    <source>
        <dbReference type="SAM" id="MobiDB-lite"/>
    </source>
</evidence>
<dbReference type="InterPro" id="IPR032974">
    <property type="entry name" value="Polypren_kinase"/>
</dbReference>
<gene>
    <name evidence="12" type="ORF">EX30DRAFT_360940</name>
</gene>
<feature type="transmembrane region" description="Helical" evidence="11">
    <location>
        <begin position="598"/>
        <end position="619"/>
    </location>
</feature>
<evidence type="ECO:0000256" key="6">
    <source>
        <dbReference type="ARBA" id="ARBA00022777"/>
    </source>
</evidence>
<feature type="transmembrane region" description="Helical" evidence="11">
    <location>
        <begin position="677"/>
        <end position="694"/>
    </location>
</feature>
<keyword evidence="4" id="KW-0808">Transferase</keyword>
<sequence length="745" mass="82077">MKHSSEPLALPPQTPSDTSKSPSPVPRQASRSPHPYRRRNPERYRRTLTFPGNTPPSPNSPSSSSLRGISYTGDAESGTEADDELTRRLPAPLGRRRSSTEDVLPKITLARDGKVQSAELNSVGLQKPGSRLCAAISRRVIEIALVVLLGVMVLGGKDGRAWREVLARRKEIIYWTIPYVCTTVAYPVRIFLRGHGFQSPRSFDPAPLIYPILYPILVALSLCPENVDAQNPYLLVNLVISLANLPPILVGPWQLHWVIALSPLIPHMTDPGSTFLGVANKMSLIPPISFLLTSSLTGLLYPSLTASELRLLSGGLINLLWHAESPQAVILRTMIWGGGISVFLLCEDVIKWNISLARVPPHKFRAAGHAVIGIGRFRKLASIRQWSREQQASDSEADIDIPNRKPTRQRSGRNSFWARLSRQQAQLRKLGYASAVYAIILAIVFVGLRPYIASRALGGLDPFIWAPSYVLCGQSWYQRIVDRWTPGMGYCVTDGSTETANLRWHLVVYWVGIIATGVTIVTTIAPKIEVDTRRKVFHGMVLPMFLVPGLFDPPFTHLALSIALSLFILLDLIRAGQLPPASEWIARFLEPYVDGRDLKGPMVVSHVFLLIGSGLGWWLTLAKHHQQDWEWHDQPELSFIAGVACVGMGDAAASLIGRRFGKTKWGWRGGKSVEGSIAFMAALMTGLCIGRSYIQGLDGDWGLVVWFRLAITGAWGSMVEAVATGVNDNVVVPLGVWMVVIALEL</sequence>
<evidence type="ECO:0000256" key="4">
    <source>
        <dbReference type="ARBA" id="ARBA00022679"/>
    </source>
</evidence>
<comment type="subcellular location">
    <subcellularLocation>
        <location evidence="1">Endoplasmic reticulum membrane</location>
        <topology evidence="1">Multi-pass membrane protein</topology>
    </subcellularLocation>
</comment>
<dbReference type="Proteomes" id="UP000298138">
    <property type="component" value="Unassembled WGS sequence"/>
</dbReference>
<feature type="transmembrane region" description="Helical" evidence="11">
    <location>
        <begin position="639"/>
        <end position="656"/>
    </location>
</feature>
<evidence type="ECO:0000256" key="9">
    <source>
        <dbReference type="ARBA" id="ARBA00023136"/>
    </source>
</evidence>
<keyword evidence="13" id="KW-1185">Reference proteome</keyword>
<feature type="region of interest" description="Disordered" evidence="10">
    <location>
        <begin position="391"/>
        <end position="412"/>
    </location>
</feature>
<dbReference type="STRING" id="341454.A0A4S2N797"/>
<proteinExistence type="inferred from homology"/>
<evidence type="ECO:0000256" key="2">
    <source>
        <dbReference type="ARBA" id="ARBA00010794"/>
    </source>
</evidence>
<dbReference type="PANTHER" id="PTHR13205:SF15">
    <property type="entry name" value="DOLICHOL KINASE"/>
    <property type="match status" value="1"/>
</dbReference>